<evidence type="ECO:0000313" key="1">
    <source>
        <dbReference type="EMBL" id="AWN42373.1"/>
    </source>
</evidence>
<keyword evidence="2" id="KW-1185">Reference proteome</keyword>
<sequence>MKRAIELGQRRQRDVDARNTRIWRRWDYAVCIGCGPMPKRFRVVYTTPARVLAGHIAADDDDRMRPPHRPAAIIR</sequence>
<accession>A0A2U8W8C8</accession>
<dbReference type="EMBL" id="CP029550">
    <property type="protein sequence ID" value="AWN42373.1"/>
    <property type="molecule type" value="Genomic_DNA"/>
</dbReference>
<proteinExistence type="predicted"/>
<dbReference type="RefSeq" id="WP_109892190.1">
    <property type="nucleotide sequence ID" value="NZ_CP029550.1"/>
</dbReference>
<reference evidence="2" key="1">
    <citation type="submission" date="2018-05" db="EMBL/GenBank/DDBJ databases">
        <title>Complete Genome Sequence of Methylobacterium sp. 17SD2-17.</title>
        <authorList>
            <person name="Srinivasan S."/>
        </authorList>
    </citation>
    <scope>NUCLEOTIDE SEQUENCE [LARGE SCALE GENOMIC DNA]</scope>
    <source>
        <strain evidence="2">17SD2-17</strain>
    </source>
</reference>
<protein>
    <submittedName>
        <fullName evidence="1">Uncharacterized protein</fullName>
    </submittedName>
</protein>
<gene>
    <name evidence="1" type="ORF">DK389_20080</name>
</gene>
<organism evidence="1 2">
    <name type="scientific">Methylobacterium durans</name>
    <dbReference type="NCBI Taxonomy" id="2202825"/>
    <lineage>
        <taxon>Bacteria</taxon>
        <taxon>Pseudomonadati</taxon>
        <taxon>Pseudomonadota</taxon>
        <taxon>Alphaproteobacteria</taxon>
        <taxon>Hyphomicrobiales</taxon>
        <taxon>Methylobacteriaceae</taxon>
        <taxon>Methylobacterium</taxon>
    </lineage>
</organism>
<evidence type="ECO:0000313" key="2">
    <source>
        <dbReference type="Proteomes" id="UP000245926"/>
    </source>
</evidence>
<name>A0A2U8W8C8_9HYPH</name>
<dbReference type="OrthoDB" id="8005708at2"/>
<dbReference type="AlphaFoldDB" id="A0A2U8W8C8"/>
<dbReference type="Proteomes" id="UP000245926">
    <property type="component" value="Chromosome"/>
</dbReference>
<dbReference type="KEGG" id="mets:DK389_20080"/>